<feature type="region of interest" description="Disordered" evidence="4">
    <location>
        <begin position="1031"/>
        <end position="1079"/>
    </location>
</feature>
<dbReference type="Gene3D" id="2.60.40.10">
    <property type="entry name" value="Immunoglobulins"/>
    <property type="match status" value="2"/>
</dbReference>
<dbReference type="GO" id="GO:0005576">
    <property type="term" value="C:extracellular region"/>
    <property type="evidence" value="ECO:0007669"/>
    <property type="project" value="UniProtKB-SubCell"/>
</dbReference>
<evidence type="ECO:0000313" key="9">
    <source>
        <dbReference type="Proteomes" id="UP000231586"/>
    </source>
</evidence>
<dbReference type="Pfam" id="PF19407">
    <property type="entry name" value="DUF5979"/>
    <property type="match status" value="2"/>
</dbReference>
<evidence type="ECO:0000259" key="6">
    <source>
        <dbReference type="Pfam" id="PF17210"/>
    </source>
</evidence>
<keyword evidence="5" id="KW-0472">Membrane</keyword>
<keyword evidence="5" id="KW-1133">Transmembrane helix</keyword>
<dbReference type="AlphaFoldDB" id="A0A2M8WJM4"/>
<keyword evidence="5" id="KW-0812">Transmembrane</keyword>
<feature type="compositionally biased region" description="Low complexity" evidence="4">
    <location>
        <begin position="1043"/>
        <end position="1076"/>
    </location>
</feature>
<feature type="transmembrane region" description="Helical" evidence="5">
    <location>
        <begin position="1088"/>
        <end position="1106"/>
    </location>
</feature>
<evidence type="ECO:0000256" key="4">
    <source>
        <dbReference type="SAM" id="MobiDB-lite"/>
    </source>
</evidence>
<dbReference type="Proteomes" id="UP000231586">
    <property type="component" value="Unassembled WGS sequence"/>
</dbReference>
<evidence type="ECO:0000259" key="7">
    <source>
        <dbReference type="Pfam" id="PF19407"/>
    </source>
</evidence>
<dbReference type="RefSeq" id="WP_157803824.1">
    <property type="nucleotide sequence ID" value="NZ_PGTZ01000009.1"/>
</dbReference>
<sequence>MGVRGARGGIALVGAFVTALVVATSGTPALAVDGSVSGTVFQDFDSNGVLDTAGGAGVPVDRGVAGVLVTAVDREGATVGTARSAADGTYSVAVTGADSADVRLQFSDLPDGYEPSYSVLGAGAGESGSDVQLAQVGDTGLDFGINAPDDYSSAGVDTPVVTAIHYSGDRTEQQVANQPAIVAYPWQTGATSPGSAPAFNGSDLAESRTTLATVSQVGGVWGLATQRSTGDVFASAVLKRQVDLGPLGLGGIYVVPRVMDPSTGEIGTPGAARPYFDLDGQGDVDLNPDGVDLSTAGRELGAFNVTAADGDVYDTAGTIGLGGMALSSDGNTLYVMNLTQKRLELVDVSGVVPQYIGSQDLNLGPDDRPWAVSVLHGTVYVGYVQDASAGDQPPPADGAVDDDEWFVSDSHAVVRSAPESDLGALGSASSQVLDTPLDFQRGLVWGVACGTAGEADQRTLRFCHWHPWTQAQGDGTYQFGANLMGISDPGTAGIGWAQPLVSSIELTADGDVAIGMQDRFSLQAGNYDVGPDGTNSSTEHGFEGYSQGDTLLAAKAADGTLTLESDGAAGGVTGASPGNVEGPGGGEFLDDSNVFADPAEQVHHENTTGALTRLPGVDELLSTAFDPAVDFRTNGFSWFDTSAGSGTTGESQRARVVQDQDLAGALQKAGGLGDVSTLLPLAPLQIGNVVWFDADQDGVQDADEPPLPGVTVNLLDADGNQIATTTTDANGQYYFATDDPDIDGFDPDGGDYTVQFVKPTSGDAFDDDSTFGTVPWTDVSFTAQDAGTNDSVDSDADPTTGEVPYTAGDPGENDPTIDAGFVADVDTTVTKVVDDAGLWVDPDATYTITVDARDFRGDPLPSTTLTLGDGDTADAPVAPDTWPAGTQVRVTEDADPSFDTTVDPDGWTLVSDGTPEGGFTVTNTRVASTGFEILKDVEDSGGLVPDGTTYTGTWQCTYPDASTVVGSGAWELTGGGTTTVASDLPVGATCTVTEDPPAVVDDGAWQDPDISGTVTLGPGDDTVPVVTVTNTFTPDTPTPTPTPSTATPTVSPTTSPTTTGPTTAAPVPSPTGTTPSDLAVTGADVRRPLLAVLALLVLGGAFVLVARRRT</sequence>
<comment type="caution">
    <text evidence="8">The sequence shown here is derived from an EMBL/GenBank/DDBJ whole genome shotgun (WGS) entry which is preliminary data.</text>
</comment>
<dbReference type="InterPro" id="IPR046022">
    <property type="entry name" value="DUF5979"/>
</dbReference>
<keyword evidence="3" id="KW-0732">Signal</keyword>
<feature type="region of interest" description="Disordered" evidence="4">
    <location>
        <begin position="784"/>
        <end position="814"/>
    </location>
</feature>
<evidence type="ECO:0000313" key="8">
    <source>
        <dbReference type="EMBL" id="PJI91123.1"/>
    </source>
</evidence>
<dbReference type="SUPFAM" id="SSF117074">
    <property type="entry name" value="Hypothetical protein PA1324"/>
    <property type="match status" value="1"/>
</dbReference>
<dbReference type="InterPro" id="IPR033764">
    <property type="entry name" value="Sdr_B"/>
</dbReference>
<name>A0A2M8WJM4_9MICO</name>
<gene>
    <name evidence="8" type="ORF">CLV34_2390</name>
</gene>
<accession>A0A2M8WJM4</accession>
<feature type="domain" description="SD-repeat containing protein B" evidence="6">
    <location>
        <begin position="685"/>
        <end position="821"/>
    </location>
</feature>
<keyword evidence="2" id="KW-0964">Secreted</keyword>
<evidence type="ECO:0000256" key="2">
    <source>
        <dbReference type="ARBA" id="ARBA00022525"/>
    </source>
</evidence>
<feature type="domain" description="DUF5979" evidence="7">
    <location>
        <begin position="828"/>
        <end position="922"/>
    </location>
</feature>
<organism evidence="8 9">
    <name type="scientific">Luteimicrobium subarcticum</name>
    <dbReference type="NCBI Taxonomy" id="620910"/>
    <lineage>
        <taxon>Bacteria</taxon>
        <taxon>Bacillati</taxon>
        <taxon>Actinomycetota</taxon>
        <taxon>Actinomycetes</taxon>
        <taxon>Micrococcales</taxon>
        <taxon>Luteimicrobium</taxon>
    </lineage>
</organism>
<dbReference type="GO" id="GO:0005975">
    <property type="term" value="P:carbohydrate metabolic process"/>
    <property type="evidence" value="ECO:0007669"/>
    <property type="project" value="UniProtKB-ARBA"/>
</dbReference>
<dbReference type="Pfam" id="PF17210">
    <property type="entry name" value="SdrD_B"/>
    <property type="match status" value="1"/>
</dbReference>
<dbReference type="InterPro" id="IPR013783">
    <property type="entry name" value="Ig-like_fold"/>
</dbReference>
<comment type="subcellular location">
    <subcellularLocation>
        <location evidence="1">Secreted</location>
    </subcellularLocation>
</comment>
<dbReference type="EMBL" id="PGTZ01000009">
    <property type="protein sequence ID" value="PJI91123.1"/>
    <property type="molecule type" value="Genomic_DNA"/>
</dbReference>
<evidence type="ECO:0000256" key="1">
    <source>
        <dbReference type="ARBA" id="ARBA00004613"/>
    </source>
</evidence>
<dbReference type="OrthoDB" id="3169091at2"/>
<protein>
    <submittedName>
        <fullName evidence="8">SdrD B-like protein</fullName>
    </submittedName>
</protein>
<evidence type="ECO:0000256" key="5">
    <source>
        <dbReference type="SAM" id="Phobius"/>
    </source>
</evidence>
<reference evidence="8 9" key="1">
    <citation type="submission" date="2017-11" db="EMBL/GenBank/DDBJ databases">
        <title>Genomic Encyclopedia of Archaeal and Bacterial Type Strains, Phase II (KMG-II): From Individual Species to Whole Genera.</title>
        <authorList>
            <person name="Goeker M."/>
        </authorList>
    </citation>
    <scope>NUCLEOTIDE SEQUENCE [LARGE SCALE GENOMIC DNA]</scope>
    <source>
        <strain evidence="8 9">DSM 22413</strain>
    </source>
</reference>
<feature type="domain" description="DUF5979" evidence="7">
    <location>
        <begin position="931"/>
        <end position="1033"/>
    </location>
</feature>
<proteinExistence type="predicted"/>
<keyword evidence="9" id="KW-1185">Reference proteome</keyword>
<evidence type="ECO:0000256" key="3">
    <source>
        <dbReference type="ARBA" id="ARBA00022729"/>
    </source>
</evidence>